<organism evidence="2">
    <name type="scientific">Opuntia streptacantha</name>
    <name type="common">Prickly pear cactus</name>
    <name type="synonym">Opuntia cardona</name>
    <dbReference type="NCBI Taxonomy" id="393608"/>
    <lineage>
        <taxon>Eukaryota</taxon>
        <taxon>Viridiplantae</taxon>
        <taxon>Streptophyta</taxon>
        <taxon>Embryophyta</taxon>
        <taxon>Tracheophyta</taxon>
        <taxon>Spermatophyta</taxon>
        <taxon>Magnoliopsida</taxon>
        <taxon>eudicotyledons</taxon>
        <taxon>Gunneridae</taxon>
        <taxon>Pentapetalae</taxon>
        <taxon>Caryophyllales</taxon>
        <taxon>Cactineae</taxon>
        <taxon>Cactaceae</taxon>
        <taxon>Opuntioideae</taxon>
        <taxon>Opuntia</taxon>
    </lineage>
</organism>
<protein>
    <submittedName>
        <fullName evidence="2">Uncharacterized protein</fullName>
    </submittedName>
</protein>
<reference evidence="2" key="2">
    <citation type="submission" date="2020-07" db="EMBL/GenBank/DDBJ databases">
        <authorList>
            <person name="Vera ALvarez R."/>
            <person name="Arias-Moreno D.M."/>
            <person name="Jimenez-Jacinto V."/>
            <person name="Jimenez-Bremont J.F."/>
            <person name="Swaminathan K."/>
            <person name="Moose S.P."/>
            <person name="Guerrero-Gonzalez M.L."/>
            <person name="Marino-Ramirez L."/>
            <person name="Landsman D."/>
            <person name="Rodriguez-Kessler M."/>
            <person name="Delgado-Sanchez P."/>
        </authorList>
    </citation>
    <scope>NUCLEOTIDE SEQUENCE</scope>
    <source>
        <tissue evidence="2">Cladode</tissue>
    </source>
</reference>
<evidence type="ECO:0000313" key="2">
    <source>
        <dbReference type="EMBL" id="MBA4661458.1"/>
    </source>
</evidence>
<dbReference type="EMBL" id="GISG01212295">
    <property type="protein sequence ID" value="MBA4661458.1"/>
    <property type="molecule type" value="Transcribed_RNA"/>
</dbReference>
<name>A0A7C9A7G4_OPUST</name>
<sequence length="132" mass="14885">MGRTKQRSRVARRTGRHLLQKYCQMNQNNEADLFSVLEPNVNPSVEVLQLKVLESTPEHLLGSPGSFSKGRKGSSSGHKKSLSRFSSAIKSPLTSPPVLKKVKNMALHEKYIDQLHKREAKRKVQRVKVVPC</sequence>
<dbReference type="AlphaFoldDB" id="A0A7C9A7G4"/>
<feature type="region of interest" description="Disordered" evidence="1">
    <location>
        <begin position="58"/>
        <end position="100"/>
    </location>
</feature>
<feature type="compositionally biased region" description="Basic residues" evidence="1">
    <location>
        <begin position="69"/>
        <end position="82"/>
    </location>
</feature>
<evidence type="ECO:0000256" key="1">
    <source>
        <dbReference type="SAM" id="MobiDB-lite"/>
    </source>
</evidence>
<reference evidence="2" key="1">
    <citation type="journal article" date="2013" name="J. Plant Res.">
        <title>Effect of fungi and light on seed germination of three Opuntia species from semiarid lands of central Mexico.</title>
        <authorList>
            <person name="Delgado-Sanchez P."/>
            <person name="Jimenez-Bremont J.F."/>
            <person name="Guerrero-Gonzalez Mde L."/>
            <person name="Flores J."/>
        </authorList>
    </citation>
    <scope>NUCLEOTIDE SEQUENCE</scope>
    <source>
        <tissue evidence="2">Cladode</tissue>
    </source>
</reference>
<proteinExistence type="predicted"/>
<accession>A0A7C9A7G4</accession>